<dbReference type="InParanoid" id="A0A2H3EAS8"/>
<protein>
    <recommendedName>
        <fullName evidence="3">F-box domain-containing protein</fullName>
    </recommendedName>
</protein>
<reference evidence="2" key="1">
    <citation type="journal article" date="2017" name="Nat. Ecol. Evol.">
        <title>Genome expansion and lineage-specific genetic innovations in the forest pathogenic fungi Armillaria.</title>
        <authorList>
            <person name="Sipos G."/>
            <person name="Prasanna A.N."/>
            <person name="Walter M.C."/>
            <person name="O'Connor E."/>
            <person name="Balint B."/>
            <person name="Krizsan K."/>
            <person name="Kiss B."/>
            <person name="Hess J."/>
            <person name="Varga T."/>
            <person name="Slot J."/>
            <person name="Riley R."/>
            <person name="Boka B."/>
            <person name="Rigling D."/>
            <person name="Barry K."/>
            <person name="Lee J."/>
            <person name="Mihaltcheva S."/>
            <person name="LaButti K."/>
            <person name="Lipzen A."/>
            <person name="Waldron R."/>
            <person name="Moloney N.M."/>
            <person name="Sperisen C."/>
            <person name="Kredics L."/>
            <person name="Vagvoelgyi C."/>
            <person name="Patrignani A."/>
            <person name="Fitzpatrick D."/>
            <person name="Nagy I."/>
            <person name="Doyle S."/>
            <person name="Anderson J.B."/>
            <person name="Grigoriev I.V."/>
            <person name="Gueldener U."/>
            <person name="Muensterkoetter M."/>
            <person name="Nagy L.G."/>
        </authorList>
    </citation>
    <scope>NUCLEOTIDE SEQUENCE [LARGE SCALE GENOMIC DNA]</scope>
    <source>
        <strain evidence="2">Ar21-2</strain>
    </source>
</reference>
<name>A0A2H3EAS8_ARMGA</name>
<dbReference type="OrthoDB" id="2848819at2759"/>
<keyword evidence="2" id="KW-1185">Reference proteome</keyword>
<sequence length="205" mass="23064">MPSTLRSVDDDVLGVICAILDKNELKQTSLVDKRLREISLPLLLQRVCMQFVYKENVWKLATVAIEGMLASTAFDIVVGNTRFLDIRISDDKSKDPMPSVLPGRLAELLSAPFRQLRTLVFTIDETQAQAFDDEFRTAGIELPTVTTLMVGAYCDISWFLFVPTLNMWLPMVGCGSIRTVVRLLGSIRSGLLLQREGQKRWSILK</sequence>
<evidence type="ECO:0000313" key="1">
    <source>
        <dbReference type="EMBL" id="PBL04512.1"/>
    </source>
</evidence>
<dbReference type="AlphaFoldDB" id="A0A2H3EAS8"/>
<dbReference type="Proteomes" id="UP000217790">
    <property type="component" value="Unassembled WGS sequence"/>
</dbReference>
<organism evidence="1 2">
    <name type="scientific">Armillaria gallica</name>
    <name type="common">Bulbous honey fungus</name>
    <name type="synonym">Armillaria bulbosa</name>
    <dbReference type="NCBI Taxonomy" id="47427"/>
    <lineage>
        <taxon>Eukaryota</taxon>
        <taxon>Fungi</taxon>
        <taxon>Dikarya</taxon>
        <taxon>Basidiomycota</taxon>
        <taxon>Agaricomycotina</taxon>
        <taxon>Agaricomycetes</taxon>
        <taxon>Agaricomycetidae</taxon>
        <taxon>Agaricales</taxon>
        <taxon>Marasmiineae</taxon>
        <taxon>Physalacriaceae</taxon>
        <taxon>Armillaria</taxon>
    </lineage>
</organism>
<accession>A0A2H3EAS8</accession>
<proteinExistence type="predicted"/>
<gene>
    <name evidence="1" type="ORF">ARMGADRAFT_55814</name>
</gene>
<evidence type="ECO:0008006" key="3">
    <source>
        <dbReference type="Google" id="ProtNLM"/>
    </source>
</evidence>
<dbReference type="EMBL" id="KZ293644">
    <property type="protein sequence ID" value="PBL04512.1"/>
    <property type="molecule type" value="Genomic_DNA"/>
</dbReference>
<evidence type="ECO:0000313" key="2">
    <source>
        <dbReference type="Proteomes" id="UP000217790"/>
    </source>
</evidence>